<evidence type="ECO:0000256" key="3">
    <source>
        <dbReference type="ARBA" id="ARBA00022555"/>
    </source>
</evidence>
<keyword evidence="8 12" id="KW-0067">ATP-binding</keyword>
<dbReference type="FunFam" id="3.40.50.300:FF:000183">
    <property type="entry name" value="ABC transporter ATP-binding protein yjjK"/>
    <property type="match status" value="1"/>
</dbReference>
<dbReference type="HOGENOM" id="CLU_000604_36_0_11"/>
<dbReference type="AlphaFoldDB" id="R9KUI3"/>
<dbReference type="InterPro" id="IPR017871">
    <property type="entry name" value="ABC_transporter-like_CS"/>
</dbReference>
<dbReference type="InterPro" id="IPR032781">
    <property type="entry name" value="ABC_tran_Xtn"/>
</dbReference>
<dbReference type="SMART" id="SM00382">
    <property type="entry name" value="AAA"/>
    <property type="match status" value="2"/>
</dbReference>
<reference evidence="15 16" key="1">
    <citation type="submission" date="2013-04" db="EMBL/GenBank/DDBJ databases">
        <title>The Genome Sequence of Enterorhabdus caecimuris B7.</title>
        <authorList>
            <consortium name="The Broad Institute Genomics Platform"/>
            <consortium name="The Broad Institute Genome Sequencing Center for Infectious Disease"/>
            <person name="Earl A."/>
            <person name="Xavier R."/>
            <person name="Elson C."/>
            <person name="Duck W."/>
            <person name="Walker B."/>
            <person name="Young S."/>
            <person name="Zeng Q."/>
            <person name="Gargeya S."/>
            <person name="Fitzgerald M."/>
            <person name="Haas B."/>
            <person name="Abouelleil A."/>
            <person name="Allen A.W."/>
            <person name="Alvarado L."/>
            <person name="Arachchi H.M."/>
            <person name="Berlin A.M."/>
            <person name="Chapman S.B."/>
            <person name="Gainer-Dewar J."/>
            <person name="Goldberg J."/>
            <person name="Griggs A."/>
            <person name="Gujja S."/>
            <person name="Hansen M."/>
            <person name="Howarth C."/>
            <person name="Imamovic A."/>
            <person name="Ireland A."/>
            <person name="Larimer J."/>
            <person name="McCowan C."/>
            <person name="Murphy C."/>
            <person name="Pearson M."/>
            <person name="Poon T.W."/>
            <person name="Priest M."/>
            <person name="Roberts A."/>
            <person name="Saif S."/>
            <person name="Shea T."/>
            <person name="Sisk P."/>
            <person name="Sykes S."/>
            <person name="Wortman J."/>
            <person name="Nusbaum C."/>
            <person name="Birren B."/>
        </authorList>
    </citation>
    <scope>NUCLEOTIDE SEQUENCE [LARGE SCALE GENOMIC DNA]</scope>
    <source>
        <strain evidence="15 16">B7</strain>
    </source>
</reference>
<dbReference type="GeneID" id="82191746"/>
<feature type="domain" description="ABC transporter" evidence="14">
    <location>
        <begin position="6"/>
        <end position="258"/>
    </location>
</feature>
<comment type="caution">
    <text evidence="15">The sequence shown here is derived from an EMBL/GenBank/DDBJ whole genome shotgun (WGS) entry which is preliminary data.</text>
</comment>
<dbReference type="OrthoDB" id="3239744at2"/>
<evidence type="ECO:0000256" key="11">
    <source>
        <dbReference type="ARBA" id="ARBA00022917"/>
    </source>
</evidence>
<evidence type="ECO:0000256" key="2">
    <source>
        <dbReference type="ARBA" id="ARBA00022490"/>
    </source>
</evidence>
<dbReference type="Gene3D" id="3.40.50.300">
    <property type="entry name" value="P-loop containing nucleotide triphosphate hydrolases"/>
    <property type="match status" value="2"/>
</dbReference>
<dbReference type="InterPro" id="IPR003439">
    <property type="entry name" value="ABC_transporter-like_ATP-bd"/>
</dbReference>
<protein>
    <recommendedName>
        <fullName evidence="12">Energy-dependent translational throttle protein EttA</fullName>
        <ecNumber evidence="12">3.6.1.-</ecNumber>
    </recommendedName>
    <alternativeName>
        <fullName evidence="12">Translational regulatory factor EttA</fullName>
    </alternativeName>
</protein>
<comment type="subcellular location">
    <subcellularLocation>
        <location evidence="12">Cytoplasm</location>
    </subcellularLocation>
    <text evidence="12">Associates with ribosomes and polysomes.</text>
</comment>
<dbReference type="EC" id="3.6.1.-" evidence="12"/>
<evidence type="ECO:0000256" key="13">
    <source>
        <dbReference type="SAM" id="MobiDB-lite"/>
    </source>
</evidence>
<sequence>MAEFIYQMYKARKAVGDKVILDDVTLSFYPGAKIGVVGPNGMGKSTLLKVMAGLEEVSNGEARLSPGYTVGILQQEPPLDEDKTVLENIQMAFADVLAKVARFNEIGEEMAAPDADFDALMDEMGRLQDEIDAANGWDLDSQLSQAMDALQCPDPDAPVSILSGGERRRVALCRLLLEAPDLLLLDEPTNHLDAESVLWLEQFLKTYPGAVLAVTHDRYFLDHVAEWICEVDRGQLFPYKGNYSTYLETKAARMAAQGQAQAKLAKRMERELEWVRSSPKARQAKSKARLANYDAMVAEAGKAKKLDFAEIQIPVGPRLGSKVLVAKNLHKEFDGRVLIDDLSFELPRNGIVGVIGPNGVGKTTLFKTIVGLEPLTSGELEIGETVKISYVDQNREGIDPDTKLWEVVSGGTDYMMVGETEIPSRAYVAAFGFKGADQQKPAGVLSGGERNRLNLALTLKEGGNLLLLDEPTNDLDVETLSSLEAALLDFPGCSVVVSHDRMFLDRIATHILAWEGDDENPGRWHFFEGNFESYQADREARLGKEAAKPHRLHRKLTRD</sequence>
<dbReference type="EMBL" id="ASSY01000010">
    <property type="protein sequence ID" value="EOS49948.1"/>
    <property type="molecule type" value="Genomic_DNA"/>
</dbReference>
<dbReference type="Proteomes" id="UP000014204">
    <property type="component" value="Unassembled WGS sequence"/>
</dbReference>
<dbReference type="GO" id="GO:0019843">
    <property type="term" value="F:rRNA binding"/>
    <property type="evidence" value="ECO:0007669"/>
    <property type="project" value="UniProtKB-UniRule"/>
</dbReference>
<keyword evidence="16" id="KW-1185">Reference proteome</keyword>
<dbReference type="NCBIfam" id="NF008775">
    <property type="entry name" value="PRK11819.1"/>
    <property type="match status" value="1"/>
</dbReference>
<feature type="compositionally biased region" description="Basic residues" evidence="13">
    <location>
        <begin position="549"/>
        <end position="559"/>
    </location>
</feature>
<evidence type="ECO:0000256" key="4">
    <source>
        <dbReference type="ARBA" id="ARBA00022730"/>
    </source>
</evidence>
<keyword evidence="9 12" id="KW-0810">Translation regulation</keyword>
<dbReference type="GO" id="GO:0045900">
    <property type="term" value="P:negative regulation of translational elongation"/>
    <property type="evidence" value="ECO:0007669"/>
    <property type="project" value="UniProtKB-UniRule"/>
</dbReference>
<feature type="region of interest" description="Disordered" evidence="13">
    <location>
        <begin position="540"/>
        <end position="559"/>
    </location>
</feature>
<evidence type="ECO:0000259" key="14">
    <source>
        <dbReference type="PROSITE" id="PS50893"/>
    </source>
</evidence>
<comment type="subunit">
    <text evidence="12">Monomer. Probably contacts ribosomal proteins L1, L5, L33 and S7, the 16S and 23S rRNA and the P-site containing tRNA(fMet).</text>
</comment>
<dbReference type="InterPro" id="IPR022374">
    <property type="entry name" value="EttA"/>
</dbReference>
<organism evidence="15 16">
    <name type="scientific">Adlercreutzia caecimuris B7</name>
    <dbReference type="NCBI Taxonomy" id="1235794"/>
    <lineage>
        <taxon>Bacteria</taxon>
        <taxon>Bacillati</taxon>
        <taxon>Actinomycetota</taxon>
        <taxon>Coriobacteriia</taxon>
        <taxon>Eggerthellales</taxon>
        <taxon>Eggerthellaceae</taxon>
        <taxon>Adlercreutzia</taxon>
    </lineage>
</organism>
<dbReference type="CDD" id="cd03221">
    <property type="entry name" value="ABCF_EF-3"/>
    <property type="match status" value="2"/>
</dbReference>
<keyword evidence="3 12" id="KW-0820">tRNA-binding</keyword>
<comment type="domain">
    <text evidence="12">The arm domain is inserted in the first ABC transporter domain. Probably contacts ribosomal protein L1.</text>
</comment>
<keyword evidence="6 12" id="KW-0547">Nucleotide-binding</keyword>
<comment type="function">
    <text evidence="12">A translation factor that gates the progression of the 70S ribosomal initiation complex (IC, containing tRNA(fMet) in the P-site) into the translation elongation cycle by using a mechanism sensitive to the ATP/ADP ratio. Binds to the 70S ribosome E-site where it modulates the state of the translating ribosome during subunit translocation. ATP hydrolysis probably frees it from the ribosome, which can enter the elongation phase.</text>
</comment>
<keyword evidence="7 12" id="KW-0378">Hydrolase</keyword>
<evidence type="ECO:0000256" key="9">
    <source>
        <dbReference type="ARBA" id="ARBA00022845"/>
    </source>
</evidence>
<dbReference type="HAMAP" id="MF_00847">
    <property type="entry name" value="EttA"/>
    <property type="match status" value="1"/>
</dbReference>
<name>R9KUI3_9ACTN</name>
<dbReference type="PROSITE" id="PS50893">
    <property type="entry name" value="ABC_TRANSPORTER_2"/>
    <property type="match status" value="2"/>
</dbReference>
<accession>R9KUI3</accession>
<dbReference type="GO" id="GO:0006412">
    <property type="term" value="P:translation"/>
    <property type="evidence" value="ECO:0007669"/>
    <property type="project" value="UniProtKB-KW"/>
</dbReference>
<dbReference type="STRING" id="1235794.C811_02413"/>
<evidence type="ECO:0000256" key="10">
    <source>
        <dbReference type="ARBA" id="ARBA00022884"/>
    </source>
</evidence>
<dbReference type="Pfam" id="PF00005">
    <property type="entry name" value="ABC_tran"/>
    <property type="match status" value="2"/>
</dbReference>
<dbReference type="InterPro" id="IPR027417">
    <property type="entry name" value="P-loop_NTPase"/>
</dbReference>
<dbReference type="GO" id="GO:0043022">
    <property type="term" value="F:ribosome binding"/>
    <property type="evidence" value="ECO:0007669"/>
    <property type="project" value="UniProtKB-UniRule"/>
</dbReference>
<dbReference type="Pfam" id="PF12848">
    <property type="entry name" value="ABC_tran_Xtn"/>
    <property type="match status" value="1"/>
</dbReference>
<evidence type="ECO:0000256" key="8">
    <source>
        <dbReference type="ARBA" id="ARBA00022840"/>
    </source>
</evidence>
<comment type="domain">
    <text evidence="12">The P-site tRNA interaction motif (PtIM domain) probably interacts with the P-site tRNA(fMet) as well as the 23S rRNA.</text>
</comment>
<evidence type="ECO:0000256" key="7">
    <source>
        <dbReference type="ARBA" id="ARBA00022801"/>
    </source>
</evidence>
<dbReference type="PROSITE" id="PS00211">
    <property type="entry name" value="ABC_TRANSPORTER_1"/>
    <property type="match status" value="2"/>
</dbReference>
<dbReference type="PANTHER" id="PTHR43858">
    <property type="entry name" value="ENERGY-DEPENDENT TRANSLATIONAL THROTTLE PROTEIN ETTA"/>
    <property type="match status" value="1"/>
</dbReference>
<dbReference type="GO" id="GO:0000049">
    <property type="term" value="F:tRNA binding"/>
    <property type="evidence" value="ECO:0007669"/>
    <property type="project" value="UniProtKB-UniRule"/>
</dbReference>
<keyword evidence="2 12" id="KW-0963">Cytoplasm</keyword>
<dbReference type="NCBIfam" id="TIGR03719">
    <property type="entry name" value="ABC_ABC_ChvD"/>
    <property type="match status" value="1"/>
</dbReference>
<comment type="similarity">
    <text evidence="1 12">Belongs to the ABC transporter superfamily. ABCF family. Translational throttle EttA subfamily.</text>
</comment>
<dbReference type="PATRIC" id="fig|1235794.3.peg.2386"/>
<dbReference type="GO" id="GO:0005737">
    <property type="term" value="C:cytoplasm"/>
    <property type="evidence" value="ECO:0007669"/>
    <property type="project" value="UniProtKB-SubCell"/>
</dbReference>
<dbReference type="GO" id="GO:0016887">
    <property type="term" value="F:ATP hydrolysis activity"/>
    <property type="evidence" value="ECO:0007669"/>
    <property type="project" value="UniProtKB-UniRule"/>
</dbReference>
<evidence type="ECO:0000256" key="6">
    <source>
        <dbReference type="ARBA" id="ARBA00022741"/>
    </source>
</evidence>
<feature type="domain" description="ABC transporter" evidence="14">
    <location>
        <begin position="324"/>
        <end position="540"/>
    </location>
</feature>
<dbReference type="eggNOG" id="COG0488">
    <property type="taxonomic scope" value="Bacteria"/>
</dbReference>
<dbReference type="SUPFAM" id="SSF52540">
    <property type="entry name" value="P-loop containing nucleoside triphosphate hydrolases"/>
    <property type="match status" value="2"/>
</dbReference>
<evidence type="ECO:0000313" key="15">
    <source>
        <dbReference type="EMBL" id="EOS49948.1"/>
    </source>
</evidence>
<comment type="caution">
    <text evidence="12">Lacks conserved residue(s) required for the propagation of feature annotation.</text>
</comment>
<proteinExistence type="inferred from homology"/>
<evidence type="ECO:0000256" key="5">
    <source>
        <dbReference type="ARBA" id="ARBA00022737"/>
    </source>
</evidence>
<keyword evidence="5 12" id="KW-0677">Repeat</keyword>
<dbReference type="PANTHER" id="PTHR43858:SF1">
    <property type="entry name" value="ABC TRANSPORTER-RELATED PROTEIN"/>
    <property type="match status" value="1"/>
</dbReference>
<evidence type="ECO:0000256" key="1">
    <source>
        <dbReference type="ARBA" id="ARBA00005868"/>
    </source>
</evidence>
<dbReference type="FunFam" id="3.40.50.300:FF:000011">
    <property type="entry name" value="Putative ABC transporter ATP-binding component"/>
    <property type="match status" value="1"/>
</dbReference>
<feature type="region of interest" description="Arm" evidence="12">
    <location>
        <begin position="94"/>
        <end position="138"/>
    </location>
</feature>
<dbReference type="GO" id="GO:0005524">
    <property type="term" value="F:ATP binding"/>
    <property type="evidence" value="ECO:0007669"/>
    <property type="project" value="UniProtKB-UniRule"/>
</dbReference>
<comment type="catalytic activity">
    <reaction evidence="12">
        <text>ATP + H2O = ADP + phosphate + H(+)</text>
        <dbReference type="Rhea" id="RHEA:13065"/>
        <dbReference type="ChEBI" id="CHEBI:15377"/>
        <dbReference type="ChEBI" id="CHEBI:15378"/>
        <dbReference type="ChEBI" id="CHEBI:30616"/>
        <dbReference type="ChEBI" id="CHEBI:43474"/>
        <dbReference type="ChEBI" id="CHEBI:456216"/>
    </reaction>
</comment>
<dbReference type="RefSeq" id="WP_016310584.1">
    <property type="nucleotide sequence ID" value="NZ_KE159646.1"/>
</dbReference>
<keyword evidence="4 12" id="KW-0699">rRNA-binding</keyword>
<keyword evidence="11 12" id="KW-0648">Protein biosynthesis</keyword>
<evidence type="ECO:0000256" key="12">
    <source>
        <dbReference type="HAMAP-Rule" id="MF_00847"/>
    </source>
</evidence>
<evidence type="ECO:0000313" key="16">
    <source>
        <dbReference type="Proteomes" id="UP000014204"/>
    </source>
</evidence>
<gene>
    <name evidence="12" type="primary">ettA</name>
    <name evidence="15" type="ORF">C811_02413</name>
</gene>
<feature type="binding site" evidence="12">
    <location>
        <begin position="356"/>
        <end position="363"/>
    </location>
    <ligand>
        <name>ATP</name>
        <dbReference type="ChEBI" id="CHEBI:30616"/>
        <label>2</label>
    </ligand>
</feature>
<keyword evidence="10 12" id="KW-0694">RNA-binding</keyword>
<dbReference type="InterPro" id="IPR003593">
    <property type="entry name" value="AAA+_ATPase"/>
</dbReference>